<accession>A0A1S8GP98</accession>
<feature type="transmembrane region" description="Helical" evidence="8">
    <location>
        <begin position="162"/>
        <end position="181"/>
    </location>
</feature>
<comment type="similarity">
    <text evidence="2 7">Belongs to the purine-cytosine permease (2.A.39) family.</text>
</comment>
<keyword evidence="5 8" id="KW-1133">Transmembrane helix</keyword>
<feature type="transmembrane region" description="Helical" evidence="8">
    <location>
        <begin position="233"/>
        <end position="256"/>
    </location>
</feature>
<feature type="transmembrane region" description="Helical" evidence="8">
    <location>
        <begin position="25"/>
        <end position="47"/>
    </location>
</feature>
<feature type="transmembrane region" description="Helical" evidence="8">
    <location>
        <begin position="136"/>
        <end position="155"/>
    </location>
</feature>
<keyword evidence="4 8" id="KW-0812">Transmembrane</keyword>
<dbReference type="GO" id="GO:0005886">
    <property type="term" value="C:plasma membrane"/>
    <property type="evidence" value="ECO:0007669"/>
    <property type="project" value="TreeGrafter"/>
</dbReference>
<feature type="transmembrane region" description="Helical" evidence="8">
    <location>
        <begin position="193"/>
        <end position="213"/>
    </location>
</feature>
<dbReference type="InterPro" id="IPR026030">
    <property type="entry name" value="Pur-cyt_permease_Fcy2/21/22"/>
</dbReference>
<keyword evidence="3 7" id="KW-0813">Transport</keyword>
<evidence type="ECO:0000256" key="2">
    <source>
        <dbReference type="ARBA" id="ARBA00008974"/>
    </source>
</evidence>
<feature type="transmembrane region" description="Helical" evidence="8">
    <location>
        <begin position="421"/>
        <end position="443"/>
    </location>
</feature>
<comment type="caution">
    <text evidence="9">The sequence shown here is derived from an EMBL/GenBank/DDBJ whole genome shotgun (WGS) entry which is preliminary data.</text>
</comment>
<keyword evidence="6 7" id="KW-0472">Membrane</keyword>
<dbReference type="Gene3D" id="1.10.4160.10">
    <property type="entry name" value="Hydantoin permease"/>
    <property type="match status" value="1"/>
</dbReference>
<dbReference type="STRING" id="1539051.AL01_05205"/>
<evidence type="ECO:0000256" key="4">
    <source>
        <dbReference type="ARBA" id="ARBA00022692"/>
    </source>
</evidence>
<feature type="transmembrane region" description="Helical" evidence="8">
    <location>
        <begin position="53"/>
        <end position="73"/>
    </location>
</feature>
<evidence type="ECO:0000256" key="5">
    <source>
        <dbReference type="ARBA" id="ARBA00022989"/>
    </source>
</evidence>
<reference evidence="9 10" key="1">
    <citation type="journal article" date="2016" name="PLoS ONE">
        <title>Whole-Genome Sequence Analysis of Bombella intestini LMG 28161T, a Novel Acetic Acid Bacterium Isolated from the Crop of a Red-Tailed Bumble Bee, Bombus lapidarius.</title>
        <authorList>
            <person name="Li L."/>
            <person name="Illeghems K."/>
            <person name="Van Kerrebroeck S."/>
            <person name="Borremans W."/>
            <person name="Cleenwerck I."/>
            <person name="Smagghe G."/>
            <person name="De Vuyst L."/>
            <person name="Vandamme P."/>
        </authorList>
    </citation>
    <scope>NUCLEOTIDE SEQUENCE [LARGE SCALE GENOMIC DNA]</scope>
    <source>
        <strain evidence="9 10">R-52487</strain>
    </source>
</reference>
<protein>
    <submittedName>
        <fullName evidence="9">Allantoin permease</fullName>
    </submittedName>
</protein>
<dbReference type="CDD" id="cd11484">
    <property type="entry name" value="SLC-NCS1sbd_CobB-like"/>
    <property type="match status" value="1"/>
</dbReference>
<dbReference type="Pfam" id="PF02133">
    <property type="entry name" value="Transp_cyt_pur"/>
    <property type="match status" value="1"/>
</dbReference>
<evidence type="ECO:0000313" key="9">
    <source>
        <dbReference type="EMBL" id="OOL18216.1"/>
    </source>
</evidence>
<evidence type="ECO:0000256" key="3">
    <source>
        <dbReference type="ARBA" id="ARBA00022448"/>
    </source>
</evidence>
<dbReference type="AlphaFoldDB" id="A0A1S8GP98"/>
<proteinExistence type="inferred from homology"/>
<feature type="transmembrane region" description="Helical" evidence="8">
    <location>
        <begin position="350"/>
        <end position="369"/>
    </location>
</feature>
<evidence type="ECO:0000256" key="6">
    <source>
        <dbReference type="ARBA" id="ARBA00023136"/>
    </source>
</evidence>
<dbReference type="GO" id="GO:0022857">
    <property type="term" value="F:transmembrane transporter activity"/>
    <property type="evidence" value="ECO:0007669"/>
    <property type="project" value="InterPro"/>
</dbReference>
<evidence type="ECO:0000256" key="7">
    <source>
        <dbReference type="PIRNR" id="PIRNR002744"/>
    </source>
</evidence>
<feature type="transmembrane region" description="Helical" evidence="8">
    <location>
        <begin position="276"/>
        <end position="303"/>
    </location>
</feature>
<dbReference type="RefSeq" id="WP_077396382.1">
    <property type="nucleotide sequence ID" value="NZ_JATM01000003.1"/>
</dbReference>
<dbReference type="InterPro" id="IPR001248">
    <property type="entry name" value="Pur-cyt_permease"/>
</dbReference>
<sequence>MSTHMETHTIHPVPQAHRHGRVTDLFSVWFSANMTLLTVVTGALGPAVFGLSLIWSILALVLGNVVGAIFMALHAAQGPRLGVPQMVQSRGQFGIYGSVPIILLVVLMYIGFAASNCVVGGEALAHVLPVFHGNKGVWLIAVLTLLPCMMGYRAIHVCSRVASWVSIVAVIYAIGCGLGGFSRTLLADMHGTVAGFFGAFSVSALWQIAYAPYVSDSSRYLPDEAGSGRQAFWATYGGTVIGAVLPMVLGSLLALSYPSLPLAGALSLTGGRMGDIVLLVLALAIPLANAMSVYCGALCSLTLVQTFYPSWRSGLGGRLVMTVLLLGAALVMSLGMVGDFLKAYTSFLDILMAVLVPWTAINLCDYYLLRHGEYDVMAFFRADGGQYGRFNAPVVLIYLTGVLVELPFMKTGPYTGPLVATLHGVDISWGVSLLVTGVVYCVWAKRCERVGA</sequence>
<name>A0A1S8GP98_9PROT</name>
<dbReference type="PANTHER" id="PTHR31806">
    <property type="entry name" value="PURINE-CYTOSINE PERMEASE FCY2-RELATED"/>
    <property type="match status" value="1"/>
</dbReference>
<dbReference type="EMBL" id="JATM01000003">
    <property type="protein sequence ID" value="OOL18216.1"/>
    <property type="molecule type" value="Genomic_DNA"/>
</dbReference>
<comment type="subcellular location">
    <subcellularLocation>
        <location evidence="1">Membrane</location>
        <topology evidence="1">Multi-pass membrane protein</topology>
    </subcellularLocation>
</comment>
<dbReference type="PANTHER" id="PTHR31806:SF1">
    <property type="entry name" value="PURINE-CYTOSINE PERMEASE FCY2-RELATED"/>
    <property type="match status" value="1"/>
</dbReference>
<keyword evidence="10" id="KW-1185">Reference proteome</keyword>
<feature type="transmembrane region" description="Helical" evidence="8">
    <location>
        <begin position="315"/>
        <end position="338"/>
    </location>
</feature>
<gene>
    <name evidence="9" type="ORF">AL01_05205</name>
</gene>
<dbReference type="OrthoDB" id="9809167at2"/>
<feature type="transmembrane region" description="Helical" evidence="8">
    <location>
        <begin position="93"/>
        <end position="116"/>
    </location>
</feature>
<evidence type="ECO:0000256" key="8">
    <source>
        <dbReference type="SAM" id="Phobius"/>
    </source>
</evidence>
<evidence type="ECO:0000313" key="10">
    <source>
        <dbReference type="Proteomes" id="UP000200980"/>
    </source>
</evidence>
<dbReference type="Proteomes" id="UP000200980">
    <property type="component" value="Unassembled WGS sequence"/>
</dbReference>
<evidence type="ECO:0000256" key="1">
    <source>
        <dbReference type="ARBA" id="ARBA00004141"/>
    </source>
</evidence>
<feature type="transmembrane region" description="Helical" evidence="8">
    <location>
        <begin position="390"/>
        <end position="409"/>
    </location>
</feature>
<dbReference type="PIRSF" id="PIRSF002744">
    <property type="entry name" value="Pur-cyt_permease"/>
    <property type="match status" value="1"/>
</dbReference>
<organism evidence="9 10">
    <name type="scientific">Bombella intestini</name>
    <dbReference type="NCBI Taxonomy" id="1539051"/>
    <lineage>
        <taxon>Bacteria</taxon>
        <taxon>Pseudomonadati</taxon>
        <taxon>Pseudomonadota</taxon>
        <taxon>Alphaproteobacteria</taxon>
        <taxon>Acetobacterales</taxon>
        <taxon>Acetobacteraceae</taxon>
        <taxon>Bombella</taxon>
    </lineage>
</organism>